<dbReference type="GeneID" id="39987964"/>
<dbReference type="GO" id="GO:0046872">
    <property type="term" value="F:metal ion binding"/>
    <property type="evidence" value="ECO:0007669"/>
    <property type="project" value="UniProtKB-KW"/>
</dbReference>
<dbReference type="GO" id="GO:0004784">
    <property type="term" value="F:superoxide dismutase activity"/>
    <property type="evidence" value="ECO:0007669"/>
    <property type="project" value="UniProtKB-EC"/>
</dbReference>
<reference evidence="9 10" key="1">
    <citation type="submission" date="2017-03" db="EMBL/GenBank/DDBJ databases">
        <title>An alternative strategy for trypanosome survival in the mammalian bloodstream revealed through genome and transcriptome analysis of the ubiquitous bovine parasite Trypanosoma (Megatrypanum) theileri.</title>
        <authorList>
            <person name="Kelly S."/>
            <person name="Ivens A."/>
            <person name="Mott A."/>
            <person name="O'Neill E."/>
            <person name="Emms D."/>
            <person name="Macleod O."/>
            <person name="Voorheis P."/>
            <person name="Matthews J."/>
            <person name="Matthews K."/>
            <person name="Carrington M."/>
        </authorList>
    </citation>
    <scope>NUCLEOTIDE SEQUENCE [LARGE SCALE GENOMIC DNA]</scope>
    <source>
        <strain evidence="9">Edinburgh</strain>
    </source>
</reference>
<dbReference type="Pfam" id="PF00081">
    <property type="entry name" value="Sod_Fe_N"/>
    <property type="match status" value="1"/>
</dbReference>
<evidence type="ECO:0000313" key="10">
    <source>
        <dbReference type="Proteomes" id="UP000192257"/>
    </source>
</evidence>
<dbReference type="Gene3D" id="3.55.40.20">
    <property type="entry name" value="Iron/manganese superoxide dismutase, C-terminal domain"/>
    <property type="match status" value="1"/>
</dbReference>
<evidence type="ECO:0000313" key="9">
    <source>
        <dbReference type="EMBL" id="ORC86437.1"/>
    </source>
</evidence>
<sequence>MSMLRRAVAISSPVGCNAFLRGFTTLPDLVKPKGAPAELPQLDFNWKEGCAPVLSPRQMELHYTKHHKAYVDKLNALAGTTYDGKTVEDIMRDVVKDADKKVLFNQVAQHFNHTFYWRCITPNGKPMPQPLASAIAAHFDSVDRFKELFAQSAVNNFGSGWTWLCVDPSKQFQLVIDNSSNAGCPITKGLRPIFTVDVWEHAYYKDFENRRPDYLKELWRVVNWEFVADAYAKALK</sequence>
<dbReference type="InterPro" id="IPR019833">
    <property type="entry name" value="Mn/Fe_SOD_BS"/>
</dbReference>
<feature type="binding site" evidence="5">
    <location>
        <position position="197"/>
    </location>
    <ligand>
        <name>Mn(2+)</name>
        <dbReference type="ChEBI" id="CHEBI:29035"/>
    </ligand>
</feature>
<organism evidence="9 10">
    <name type="scientific">Trypanosoma theileri</name>
    <dbReference type="NCBI Taxonomy" id="67003"/>
    <lineage>
        <taxon>Eukaryota</taxon>
        <taxon>Discoba</taxon>
        <taxon>Euglenozoa</taxon>
        <taxon>Kinetoplastea</taxon>
        <taxon>Metakinetoplastina</taxon>
        <taxon>Trypanosomatida</taxon>
        <taxon>Trypanosomatidae</taxon>
        <taxon>Trypanosoma</taxon>
    </lineage>
</organism>
<dbReference type="VEuPathDB" id="TriTrypDB:TM35_000281530"/>
<keyword evidence="4 6" id="KW-0560">Oxidoreductase</keyword>
<keyword evidence="10" id="KW-1185">Reference proteome</keyword>
<feature type="domain" description="Manganese/iron superoxide dismutase C-terminal" evidence="8">
    <location>
        <begin position="130"/>
        <end position="229"/>
    </location>
</feature>
<evidence type="ECO:0000259" key="8">
    <source>
        <dbReference type="Pfam" id="PF02777"/>
    </source>
</evidence>
<evidence type="ECO:0000256" key="1">
    <source>
        <dbReference type="ARBA" id="ARBA00008714"/>
    </source>
</evidence>
<comment type="similarity">
    <text evidence="1 6">Belongs to the iron/manganese superoxide dismutase family.</text>
</comment>
<evidence type="ECO:0000256" key="5">
    <source>
        <dbReference type="PIRSR" id="PIRSR000349-1"/>
    </source>
</evidence>
<dbReference type="InterPro" id="IPR036314">
    <property type="entry name" value="SOD_C_sf"/>
</dbReference>
<feature type="binding site" evidence="5">
    <location>
        <position position="113"/>
    </location>
    <ligand>
        <name>Mn(2+)</name>
        <dbReference type="ChEBI" id="CHEBI:29035"/>
    </ligand>
</feature>
<dbReference type="PROSITE" id="PS00088">
    <property type="entry name" value="SOD_MN"/>
    <property type="match status" value="1"/>
</dbReference>
<comment type="catalytic activity">
    <reaction evidence="6">
        <text>2 superoxide + 2 H(+) = H2O2 + O2</text>
        <dbReference type="Rhea" id="RHEA:20696"/>
        <dbReference type="ChEBI" id="CHEBI:15378"/>
        <dbReference type="ChEBI" id="CHEBI:15379"/>
        <dbReference type="ChEBI" id="CHEBI:16240"/>
        <dbReference type="ChEBI" id="CHEBI:18421"/>
        <dbReference type="EC" id="1.15.1.1"/>
    </reaction>
</comment>
<dbReference type="InterPro" id="IPR001189">
    <property type="entry name" value="Mn/Fe_SOD"/>
</dbReference>
<dbReference type="Gene3D" id="1.10.287.990">
    <property type="entry name" value="Fe,Mn superoxide dismutase (SOD) domain"/>
    <property type="match status" value="1"/>
</dbReference>
<dbReference type="PANTHER" id="PTHR42769:SF12">
    <property type="entry name" value="SUPEROXIDE DISMUTASE"/>
    <property type="match status" value="1"/>
</dbReference>
<dbReference type="AlphaFoldDB" id="A0A1X0NP16"/>
<dbReference type="EMBL" id="NBCO01000028">
    <property type="protein sequence ID" value="ORC86437.1"/>
    <property type="molecule type" value="Genomic_DNA"/>
</dbReference>
<feature type="domain" description="Manganese/iron superoxide dismutase N-terminal" evidence="7">
    <location>
        <begin position="38"/>
        <end position="120"/>
    </location>
</feature>
<evidence type="ECO:0000256" key="2">
    <source>
        <dbReference type="ARBA" id="ARBA00012682"/>
    </source>
</evidence>
<protein>
    <recommendedName>
        <fullName evidence="2 6">Superoxide dismutase</fullName>
        <ecNumber evidence="2 6">1.15.1.1</ecNumber>
    </recommendedName>
</protein>
<evidence type="ECO:0000259" key="7">
    <source>
        <dbReference type="Pfam" id="PF00081"/>
    </source>
</evidence>
<dbReference type="SUPFAM" id="SSF54719">
    <property type="entry name" value="Fe,Mn superoxide dismutase (SOD), C-terminal domain"/>
    <property type="match status" value="1"/>
</dbReference>
<feature type="binding site" evidence="5">
    <location>
        <position position="62"/>
    </location>
    <ligand>
        <name>Mn(2+)</name>
        <dbReference type="ChEBI" id="CHEBI:29035"/>
    </ligand>
</feature>
<dbReference type="OrthoDB" id="239262at2759"/>
<gene>
    <name evidence="9" type="ORF">TM35_000281530</name>
</gene>
<evidence type="ECO:0000256" key="6">
    <source>
        <dbReference type="RuleBase" id="RU000414"/>
    </source>
</evidence>
<dbReference type="RefSeq" id="XP_028880503.1">
    <property type="nucleotide sequence ID" value="XM_029028184.1"/>
</dbReference>
<dbReference type="InterPro" id="IPR036324">
    <property type="entry name" value="Mn/Fe_SOD_N_sf"/>
</dbReference>
<name>A0A1X0NP16_9TRYP</name>
<accession>A0A1X0NP16</accession>
<dbReference type="PIRSF" id="PIRSF000349">
    <property type="entry name" value="SODismutase"/>
    <property type="match status" value="1"/>
</dbReference>
<dbReference type="Proteomes" id="UP000192257">
    <property type="component" value="Unassembled WGS sequence"/>
</dbReference>
<dbReference type="InterPro" id="IPR019832">
    <property type="entry name" value="Mn/Fe_SOD_C"/>
</dbReference>
<dbReference type="PRINTS" id="PR01703">
    <property type="entry name" value="MNSODISMTASE"/>
</dbReference>
<dbReference type="InterPro" id="IPR019831">
    <property type="entry name" value="Mn/Fe_SOD_N"/>
</dbReference>
<dbReference type="STRING" id="67003.A0A1X0NP16"/>
<evidence type="ECO:0000256" key="3">
    <source>
        <dbReference type="ARBA" id="ARBA00022723"/>
    </source>
</evidence>
<comment type="function">
    <text evidence="6">Destroys radicals which are normally produced within the cells and which are toxic to biological systems.</text>
</comment>
<dbReference type="Pfam" id="PF02777">
    <property type="entry name" value="Sod_Fe_C"/>
    <property type="match status" value="1"/>
</dbReference>
<comment type="caution">
    <text evidence="9">The sequence shown here is derived from an EMBL/GenBank/DDBJ whole genome shotgun (WGS) entry which is preliminary data.</text>
</comment>
<evidence type="ECO:0000256" key="4">
    <source>
        <dbReference type="ARBA" id="ARBA00023002"/>
    </source>
</evidence>
<dbReference type="SUPFAM" id="SSF46609">
    <property type="entry name" value="Fe,Mn superoxide dismutase (SOD), N-terminal domain"/>
    <property type="match status" value="1"/>
</dbReference>
<keyword evidence="3 5" id="KW-0479">Metal-binding</keyword>
<feature type="binding site" evidence="5">
    <location>
        <position position="201"/>
    </location>
    <ligand>
        <name>Mn(2+)</name>
        <dbReference type="ChEBI" id="CHEBI:29035"/>
    </ligand>
</feature>
<dbReference type="EC" id="1.15.1.1" evidence="2 6"/>
<proteinExistence type="inferred from homology"/>
<dbReference type="PANTHER" id="PTHR42769">
    <property type="entry name" value="SUPEROXIDE DISMUTASE"/>
    <property type="match status" value="1"/>
</dbReference>